<evidence type="ECO:0000313" key="1">
    <source>
        <dbReference type="EMBL" id="MQA37800.1"/>
    </source>
</evidence>
<organism evidence="1 2">
    <name type="scientific">Rugamonas aquatica</name>
    <dbReference type="NCBI Taxonomy" id="2743357"/>
    <lineage>
        <taxon>Bacteria</taxon>
        <taxon>Pseudomonadati</taxon>
        <taxon>Pseudomonadota</taxon>
        <taxon>Betaproteobacteria</taxon>
        <taxon>Burkholderiales</taxon>
        <taxon>Oxalobacteraceae</taxon>
        <taxon>Telluria group</taxon>
        <taxon>Rugamonas</taxon>
    </lineage>
</organism>
<accession>A0A6A7MYI6</accession>
<protein>
    <submittedName>
        <fullName evidence="1">Uncharacterized protein</fullName>
    </submittedName>
</protein>
<dbReference type="EMBL" id="WHUG01000002">
    <property type="protein sequence ID" value="MQA37800.1"/>
    <property type="molecule type" value="Genomic_DNA"/>
</dbReference>
<dbReference type="RefSeq" id="WP_152837263.1">
    <property type="nucleotide sequence ID" value="NZ_WHUG01000002.1"/>
</dbReference>
<proteinExistence type="predicted"/>
<dbReference type="Proteomes" id="UP000440498">
    <property type="component" value="Unassembled WGS sequence"/>
</dbReference>
<comment type="caution">
    <text evidence="1">The sequence shown here is derived from an EMBL/GenBank/DDBJ whole genome shotgun (WGS) entry which is preliminary data.</text>
</comment>
<dbReference type="AlphaFoldDB" id="A0A6A7MYI6"/>
<evidence type="ECO:0000313" key="2">
    <source>
        <dbReference type="Proteomes" id="UP000440498"/>
    </source>
</evidence>
<sequence length="61" mass="6907">MIRYMGTRNTGDGSVLYIFLINGLQKEIRESALKQYPGCYEALPATAKARISANRSWLQKL</sequence>
<reference evidence="1 2" key="1">
    <citation type="submission" date="2019-10" db="EMBL/GenBank/DDBJ databases">
        <title>Two novel species isolated from a subtropical stream in China.</title>
        <authorList>
            <person name="Lu H."/>
        </authorList>
    </citation>
    <scope>NUCLEOTIDE SEQUENCE [LARGE SCALE GENOMIC DNA]</scope>
    <source>
        <strain evidence="1 2">FT29W</strain>
    </source>
</reference>
<keyword evidence="2" id="KW-1185">Reference proteome</keyword>
<name>A0A6A7MYI6_9BURK</name>
<gene>
    <name evidence="1" type="ORF">GEV02_06535</name>
</gene>